<evidence type="ECO:0000313" key="2">
    <source>
        <dbReference type="EMBL" id="KKS48066.1"/>
    </source>
</evidence>
<dbReference type="SUPFAM" id="SSF56925">
    <property type="entry name" value="OMPA-like"/>
    <property type="match status" value="1"/>
</dbReference>
<proteinExistence type="predicted"/>
<name>A0A0G1BP52_9BACT</name>
<protein>
    <recommendedName>
        <fullName evidence="1">Outer membrane protein OmpA-like transmembrane domain-containing protein</fullName>
    </recommendedName>
</protein>
<comment type="caution">
    <text evidence="2">The sequence shown here is derived from an EMBL/GenBank/DDBJ whole genome shotgun (WGS) entry which is preliminary data.</text>
</comment>
<reference evidence="2 3" key="1">
    <citation type="journal article" date="2015" name="Nature">
        <title>rRNA introns, odd ribosomes, and small enigmatic genomes across a large radiation of phyla.</title>
        <authorList>
            <person name="Brown C.T."/>
            <person name="Hug L.A."/>
            <person name="Thomas B.C."/>
            <person name="Sharon I."/>
            <person name="Castelle C.J."/>
            <person name="Singh A."/>
            <person name="Wilkins M.J."/>
            <person name="Williams K.H."/>
            <person name="Banfield J.F."/>
        </authorList>
    </citation>
    <scope>NUCLEOTIDE SEQUENCE [LARGE SCALE GENOMIC DNA]</scope>
</reference>
<feature type="domain" description="Outer membrane protein OmpA-like transmembrane" evidence="1">
    <location>
        <begin position="81"/>
        <end position="158"/>
    </location>
</feature>
<organism evidence="2 3">
    <name type="scientific">Candidatus Nomurabacteria bacterium GW2011_GWC2_42_20</name>
    <dbReference type="NCBI Taxonomy" id="1618756"/>
    <lineage>
        <taxon>Bacteria</taxon>
        <taxon>Candidatus Nomuraibacteriota</taxon>
    </lineage>
</organism>
<sequence length="175" mass="19708">MKQYLIGILILALPIYGYAEGYLPNSVKIGIIDSLEAESLEKEQRITNSSEGVNSSIIKTDFYTKNHREYADMRARREMLLSAIQLSVTKKISVDDELDVFGRVGVYNYQIEALARRHSSRNNLSFPWGSVGRETAPIASIGIEAKPFQHFSFRAEYQRAGSATSSSLSVLYKFE</sequence>
<evidence type="ECO:0000259" key="1">
    <source>
        <dbReference type="Pfam" id="PF01389"/>
    </source>
</evidence>
<accession>A0A0G1BP52</accession>
<dbReference type="Gene3D" id="2.40.160.20">
    <property type="match status" value="1"/>
</dbReference>
<evidence type="ECO:0000313" key="3">
    <source>
        <dbReference type="Proteomes" id="UP000034704"/>
    </source>
</evidence>
<dbReference type="EMBL" id="LCDG01000003">
    <property type="protein sequence ID" value="KKS48066.1"/>
    <property type="molecule type" value="Genomic_DNA"/>
</dbReference>
<gene>
    <name evidence="2" type="ORF">UV12_C0003G0025</name>
</gene>
<dbReference type="Pfam" id="PF01389">
    <property type="entry name" value="OmpA_membrane"/>
    <property type="match status" value="1"/>
</dbReference>
<dbReference type="GO" id="GO:0009279">
    <property type="term" value="C:cell outer membrane"/>
    <property type="evidence" value="ECO:0007669"/>
    <property type="project" value="InterPro"/>
</dbReference>
<dbReference type="InterPro" id="IPR000498">
    <property type="entry name" value="OmpA-like_TM_dom"/>
</dbReference>
<dbReference type="AlphaFoldDB" id="A0A0G1BP52"/>
<dbReference type="InterPro" id="IPR011250">
    <property type="entry name" value="OMP/PagP_B-barrel"/>
</dbReference>
<dbReference type="Proteomes" id="UP000034704">
    <property type="component" value="Unassembled WGS sequence"/>
</dbReference>